<dbReference type="AlphaFoldDB" id="A0A8J9ZZY6"/>
<dbReference type="PANTHER" id="PTHR47027">
    <property type="entry name" value="REVERSE TRANSCRIPTASE DOMAIN-CONTAINING PROTEIN"/>
    <property type="match status" value="1"/>
</dbReference>
<dbReference type="Proteomes" id="UP000838412">
    <property type="component" value="Chromosome 5"/>
</dbReference>
<evidence type="ECO:0000256" key="1">
    <source>
        <dbReference type="SAM" id="MobiDB-lite"/>
    </source>
</evidence>
<name>A0A8J9ZZY6_BRALA</name>
<proteinExistence type="predicted"/>
<sequence>MLGPRSKTKISAQGAPGQPSPDTSNVCLRDQALETVESFPYLGSYLSNDCTAQKDIENRIRAAHAAFGRLSKRVFLNHDLNLHTKIMVFQAIVLSTLLYGSEVWVLYRSDIKKLERFQQQKLRAILKVKWQDLVTNETVLLGANLPSIETTMARHRLRWAGHVRRMPAARLPRQILFSQLEHGAQDPEELPRSGVSTG</sequence>
<protein>
    <submittedName>
        <fullName evidence="2">Hypp3484 protein</fullName>
    </submittedName>
</protein>
<reference evidence="2" key="1">
    <citation type="submission" date="2022-01" db="EMBL/GenBank/DDBJ databases">
        <authorList>
            <person name="Braso-Vives M."/>
        </authorList>
    </citation>
    <scope>NUCLEOTIDE SEQUENCE</scope>
</reference>
<feature type="region of interest" description="Disordered" evidence="1">
    <location>
        <begin position="1"/>
        <end position="24"/>
    </location>
</feature>
<evidence type="ECO:0000313" key="3">
    <source>
        <dbReference type="Proteomes" id="UP000838412"/>
    </source>
</evidence>
<organism evidence="2 3">
    <name type="scientific">Branchiostoma lanceolatum</name>
    <name type="common">Common lancelet</name>
    <name type="synonym">Amphioxus lanceolatum</name>
    <dbReference type="NCBI Taxonomy" id="7740"/>
    <lineage>
        <taxon>Eukaryota</taxon>
        <taxon>Metazoa</taxon>
        <taxon>Chordata</taxon>
        <taxon>Cephalochordata</taxon>
        <taxon>Leptocardii</taxon>
        <taxon>Amphioxiformes</taxon>
        <taxon>Branchiostomatidae</taxon>
        <taxon>Branchiostoma</taxon>
    </lineage>
</organism>
<keyword evidence="3" id="KW-1185">Reference proteome</keyword>
<gene>
    <name evidence="2" type="primary">Hypp3484</name>
    <name evidence="2" type="ORF">BLAG_LOCUS20213</name>
</gene>
<dbReference type="EMBL" id="OV696690">
    <property type="protein sequence ID" value="CAH1266663.1"/>
    <property type="molecule type" value="Genomic_DNA"/>
</dbReference>
<dbReference type="PANTHER" id="PTHR47027:SF20">
    <property type="entry name" value="REVERSE TRANSCRIPTASE-LIKE PROTEIN WITH RNA-DIRECTED DNA POLYMERASE DOMAIN"/>
    <property type="match status" value="1"/>
</dbReference>
<dbReference type="OrthoDB" id="410381at2759"/>
<accession>A0A8J9ZZY6</accession>
<evidence type="ECO:0000313" key="2">
    <source>
        <dbReference type="EMBL" id="CAH1266663.1"/>
    </source>
</evidence>